<evidence type="ECO:0000256" key="12">
    <source>
        <dbReference type="ARBA" id="ARBA00023170"/>
    </source>
</evidence>
<keyword evidence="13" id="KW-0325">Glycoprotein</keyword>
<sequence>MLHNSMASSIRRIHKPFHRKGYHSHFLDQILVSFKHCLYEGLLHDGTLTVAVKPYGAEEFRTELQLLSQLRHQNLVRLFGFCKQKDERMLVYEYLNNEALRDHLHKGGDPLPWKQRLEICIGAARGLHYLHTGAKYTVIHRNVKSSNIILDENWAAKLANFGVSKMVPPSTSKPKVLTKTNSRVAGTFGYMAPKYMMNGELSEKYDAFSFGVVLFEVLCGRSAYKHIIIEGNVVSWICKCIKAGSIHDIIDPYLKGKIAPVCLIEFLEIAFSCIHPKANERPTMGEVEVTLELALECRRELTLL</sequence>
<keyword evidence="11" id="KW-0472">Membrane</keyword>
<dbReference type="Proteomes" id="UP001054252">
    <property type="component" value="Unassembled WGS sequence"/>
</dbReference>
<proteinExistence type="inferred from homology"/>
<keyword evidence="8" id="KW-0547">Nucleotide-binding</keyword>
<keyword evidence="9" id="KW-0067">ATP-binding</keyword>
<protein>
    <recommendedName>
        <fullName evidence="14">Protein kinase domain-containing protein</fullName>
    </recommendedName>
</protein>
<dbReference type="InterPro" id="IPR045272">
    <property type="entry name" value="ANXUR1/2-like"/>
</dbReference>
<keyword evidence="16" id="KW-1185">Reference proteome</keyword>
<evidence type="ECO:0000256" key="10">
    <source>
        <dbReference type="ARBA" id="ARBA00022989"/>
    </source>
</evidence>
<organism evidence="15 16">
    <name type="scientific">Rubroshorea leprosula</name>
    <dbReference type="NCBI Taxonomy" id="152421"/>
    <lineage>
        <taxon>Eukaryota</taxon>
        <taxon>Viridiplantae</taxon>
        <taxon>Streptophyta</taxon>
        <taxon>Embryophyta</taxon>
        <taxon>Tracheophyta</taxon>
        <taxon>Spermatophyta</taxon>
        <taxon>Magnoliopsida</taxon>
        <taxon>eudicotyledons</taxon>
        <taxon>Gunneridae</taxon>
        <taxon>Pentapetalae</taxon>
        <taxon>rosids</taxon>
        <taxon>malvids</taxon>
        <taxon>Malvales</taxon>
        <taxon>Dipterocarpaceae</taxon>
        <taxon>Rubroshorea</taxon>
    </lineage>
</organism>
<evidence type="ECO:0000256" key="4">
    <source>
        <dbReference type="ARBA" id="ARBA00022475"/>
    </source>
</evidence>
<dbReference type="PANTHER" id="PTHR27003:SF451">
    <property type="entry name" value="PROTEIN KINASE DOMAIN-CONTAINING PROTEIN"/>
    <property type="match status" value="1"/>
</dbReference>
<comment type="similarity">
    <text evidence="2">In the N-terminal section; belongs to the leguminous lectin family.</text>
</comment>
<dbReference type="AlphaFoldDB" id="A0AAV5IE94"/>
<dbReference type="Gene3D" id="3.30.200.20">
    <property type="entry name" value="Phosphorylase Kinase, domain 1"/>
    <property type="match status" value="1"/>
</dbReference>
<dbReference type="GO" id="GO:0005886">
    <property type="term" value="C:plasma membrane"/>
    <property type="evidence" value="ECO:0007669"/>
    <property type="project" value="UniProtKB-SubCell"/>
</dbReference>
<accession>A0AAV5IE94</accession>
<evidence type="ECO:0000256" key="13">
    <source>
        <dbReference type="ARBA" id="ARBA00023180"/>
    </source>
</evidence>
<reference evidence="15 16" key="1">
    <citation type="journal article" date="2021" name="Commun. Biol.">
        <title>The genome of Shorea leprosula (Dipterocarpaceae) highlights the ecological relevance of drought in aseasonal tropical rainforests.</title>
        <authorList>
            <person name="Ng K.K.S."/>
            <person name="Kobayashi M.J."/>
            <person name="Fawcett J.A."/>
            <person name="Hatakeyama M."/>
            <person name="Paape T."/>
            <person name="Ng C.H."/>
            <person name="Ang C.C."/>
            <person name="Tnah L.H."/>
            <person name="Lee C.T."/>
            <person name="Nishiyama T."/>
            <person name="Sese J."/>
            <person name="O'Brien M.J."/>
            <person name="Copetti D."/>
            <person name="Mohd Noor M.I."/>
            <person name="Ong R.C."/>
            <person name="Putra M."/>
            <person name="Sireger I.Z."/>
            <person name="Indrioko S."/>
            <person name="Kosugi Y."/>
            <person name="Izuno A."/>
            <person name="Isagi Y."/>
            <person name="Lee S.L."/>
            <person name="Shimizu K.K."/>
        </authorList>
    </citation>
    <scope>NUCLEOTIDE SEQUENCE [LARGE SCALE GENOMIC DNA]</scope>
    <source>
        <strain evidence="15">214</strain>
    </source>
</reference>
<evidence type="ECO:0000256" key="1">
    <source>
        <dbReference type="ARBA" id="ARBA00004251"/>
    </source>
</evidence>
<evidence type="ECO:0000256" key="11">
    <source>
        <dbReference type="ARBA" id="ARBA00023136"/>
    </source>
</evidence>
<dbReference type="InterPro" id="IPR001245">
    <property type="entry name" value="Ser-Thr/Tyr_kinase_cat_dom"/>
</dbReference>
<evidence type="ECO:0000256" key="6">
    <source>
        <dbReference type="ARBA" id="ARBA00022729"/>
    </source>
</evidence>
<evidence type="ECO:0000256" key="5">
    <source>
        <dbReference type="ARBA" id="ARBA00022692"/>
    </source>
</evidence>
<dbReference type="GO" id="GO:0009506">
    <property type="term" value="C:plasmodesma"/>
    <property type="evidence" value="ECO:0007669"/>
    <property type="project" value="TreeGrafter"/>
</dbReference>
<evidence type="ECO:0000256" key="8">
    <source>
        <dbReference type="ARBA" id="ARBA00022741"/>
    </source>
</evidence>
<comment type="similarity">
    <text evidence="3">In the C-terminal section; belongs to the protein kinase superfamily. Ser/Thr protein kinase family.</text>
</comment>
<evidence type="ECO:0000256" key="3">
    <source>
        <dbReference type="ARBA" id="ARBA00010217"/>
    </source>
</evidence>
<name>A0AAV5IE94_9ROSI</name>
<keyword evidence="12" id="KW-0675">Receptor</keyword>
<feature type="domain" description="Protein kinase" evidence="14">
    <location>
        <begin position="1"/>
        <end position="295"/>
    </location>
</feature>
<dbReference type="GO" id="GO:0004714">
    <property type="term" value="F:transmembrane receptor protein tyrosine kinase activity"/>
    <property type="evidence" value="ECO:0007669"/>
    <property type="project" value="InterPro"/>
</dbReference>
<dbReference type="EMBL" id="BPVZ01000011">
    <property type="protein sequence ID" value="GKU97385.1"/>
    <property type="molecule type" value="Genomic_DNA"/>
</dbReference>
<dbReference type="GO" id="GO:0030246">
    <property type="term" value="F:carbohydrate binding"/>
    <property type="evidence" value="ECO:0007669"/>
    <property type="project" value="UniProtKB-KW"/>
</dbReference>
<evidence type="ECO:0000256" key="7">
    <source>
        <dbReference type="ARBA" id="ARBA00022734"/>
    </source>
</evidence>
<dbReference type="PANTHER" id="PTHR27003">
    <property type="entry name" value="OS07G0166700 PROTEIN"/>
    <property type="match status" value="1"/>
</dbReference>
<keyword evidence="4" id="KW-1003">Cell membrane</keyword>
<keyword evidence="5" id="KW-0812">Transmembrane</keyword>
<dbReference type="GO" id="GO:0002229">
    <property type="term" value="P:defense response to oomycetes"/>
    <property type="evidence" value="ECO:0007669"/>
    <property type="project" value="UniProtKB-ARBA"/>
</dbReference>
<keyword evidence="6" id="KW-0732">Signal</keyword>
<dbReference type="FunFam" id="1.10.510.10:FF:000240">
    <property type="entry name" value="Lectin-domain containing receptor kinase A4.3"/>
    <property type="match status" value="1"/>
</dbReference>
<dbReference type="SUPFAM" id="SSF56112">
    <property type="entry name" value="Protein kinase-like (PK-like)"/>
    <property type="match status" value="1"/>
</dbReference>
<dbReference type="GO" id="GO:0005524">
    <property type="term" value="F:ATP binding"/>
    <property type="evidence" value="ECO:0007669"/>
    <property type="project" value="UniProtKB-KW"/>
</dbReference>
<keyword evidence="10" id="KW-1133">Transmembrane helix</keyword>
<dbReference type="Pfam" id="PF07714">
    <property type="entry name" value="PK_Tyr_Ser-Thr"/>
    <property type="match status" value="1"/>
</dbReference>
<evidence type="ECO:0000313" key="16">
    <source>
        <dbReference type="Proteomes" id="UP001054252"/>
    </source>
</evidence>
<dbReference type="Gene3D" id="1.10.510.10">
    <property type="entry name" value="Transferase(Phosphotransferase) domain 1"/>
    <property type="match status" value="1"/>
</dbReference>
<evidence type="ECO:0000256" key="2">
    <source>
        <dbReference type="ARBA" id="ARBA00008536"/>
    </source>
</evidence>
<dbReference type="InterPro" id="IPR011009">
    <property type="entry name" value="Kinase-like_dom_sf"/>
</dbReference>
<comment type="subcellular location">
    <subcellularLocation>
        <location evidence="1">Cell membrane</location>
        <topology evidence="1">Single-pass type I membrane protein</topology>
    </subcellularLocation>
</comment>
<evidence type="ECO:0000313" key="15">
    <source>
        <dbReference type="EMBL" id="GKU97385.1"/>
    </source>
</evidence>
<evidence type="ECO:0000256" key="9">
    <source>
        <dbReference type="ARBA" id="ARBA00022840"/>
    </source>
</evidence>
<evidence type="ECO:0000259" key="14">
    <source>
        <dbReference type="PROSITE" id="PS50011"/>
    </source>
</evidence>
<dbReference type="PROSITE" id="PS50011">
    <property type="entry name" value="PROTEIN_KINASE_DOM"/>
    <property type="match status" value="1"/>
</dbReference>
<gene>
    <name evidence="15" type="ORF">SLEP1_g10534</name>
</gene>
<keyword evidence="7" id="KW-0430">Lectin</keyword>
<comment type="caution">
    <text evidence="15">The sequence shown here is derived from an EMBL/GenBank/DDBJ whole genome shotgun (WGS) entry which is preliminary data.</text>
</comment>
<dbReference type="InterPro" id="IPR000719">
    <property type="entry name" value="Prot_kinase_dom"/>
</dbReference>